<evidence type="ECO:0000256" key="2">
    <source>
        <dbReference type="ARBA" id="ARBA00008263"/>
    </source>
</evidence>
<evidence type="ECO:0000256" key="3">
    <source>
        <dbReference type="ARBA" id="ARBA00022741"/>
    </source>
</evidence>
<dbReference type="HAMAP" id="MF_01897">
    <property type="entry name" value="GyrA"/>
    <property type="match status" value="1"/>
</dbReference>
<dbReference type="GO" id="GO:0005737">
    <property type="term" value="C:cytoplasm"/>
    <property type="evidence" value="ECO:0007669"/>
    <property type="project" value="UniProtKB-SubCell"/>
</dbReference>
<dbReference type="CDD" id="cd00187">
    <property type="entry name" value="TOP4c"/>
    <property type="match status" value="1"/>
</dbReference>
<dbReference type="Gene3D" id="3.30.1360.40">
    <property type="match status" value="1"/>
</dbReference>
<dbReference type="PANTHER" id="PTHR43493:SF5">
    <property type="entry name" value="DNA GYRASE SUBUNIT A, CHLOROPLASTIC_MITOCHONDRIAL"/>
    <property type="match status" value="1"/>
</dbReference>
<comment type="similarity">
    <text evidence="2 8">Belongs to the type II topoisomerase GyrA/ParC subunit family.</text>
</comment>
<dbReference type="GO" id="GO:0003677">
    <property type="term" value="F:DNA binding"/>
    <property type="evidence" value="ECO:0007669"/>
    <property type="project" value="UniProtKB-UniRule"/>
</dbReference>
<dbReference type="FunFam" id="3.90.199.10:FF:000001">
    <property type="entry name" value="DNA gyrase subunit A"/>
    <property type="match status" value="1"/>
</dbReference>
<comment type="catalytic activity">
    <reaction evidence="1 8 9">
        <text>ATP-dependent breakage, passage and rejoining of double-stranded DNA.</text>
        <dbReference type="EC" id="5.6.2.2"/>
    </reaction>
</comment>
<dbReference type="GO" id="GO:0005694">
    <property type="term" value="C:chromosome"/>
    <property type="evidence" value="ECO:0007669"/>
    <property type="project" value="InterPro"/>
</dbReference>
<keyword evidence="8" id="KW-0963">Cytoplasm</keyword>
<dbReference type="OrthoDB" id="9806486at2"/>
<feature type="compositionally biased region" description="Acidic residues" evidence="11">
    <location>
        <begin position="867"/>
        <end position="885"/>
    </location>
</feature>
<evidence type="ECO:0000256" key="9">
    <source>
        <dbReference type="PROSITE-ProRule" id="PRU01384"/>
    </source>
</evidence>
<dbReference type="EC" id="5.6.2.2" evidence="8"/>
<accession>A0A2R8CQB7</accession>
<keyword evidence="5 8" id="KW-0799">Topoisomerase</keyword>
<dbReference type="InterPro" id="IPR050220">
    <property type="entry name" value="Type_II_DNA_Topoisomerases"/>
</dbReference>
<organism evidence="13 14">
    <name type="scientific">Kushneria phyllosphaerae</name>
    <dbReference type="NCBI Taxonomy" id="2100822"/>
    <lineage>
        <taxon>Bacteria</taxon>
        <taxon>Pseudomonadati</taxon>
        <taxon>Pseudomonadota</taxon>
        <taxon>Gammaproteobacteria</taxon>
        <taxon>Oceanospirillales</taxon>
        <taxon>Halomonadaceae</taxon>
        <taxon>Kushneria</taxon>
    </lineage>
</organism>
<evidence type="ECO:0000256" key="8">
    <source>
        <dbReference type="HAMAP-Rule" id="MF_01897"/>
    </source>
</evidence>
<evidence type="ECO:0000256" key="4">
    <source>
        <dbReference type="ARBA" id="ARBA00022840"/>
    </source>
</evidence>
<comment type="subcellular location">
    <subcellularLocation>
        <location evidence="8">Cytoplasm</location>
    </subcellularLocation>
</comment>
<dbReference type="SMART" id="SM00434">
    <property type="entry name" value="TOP4c"/>
    <property type="match status" value="1"/>
</dbReference>
<dbReference type="InterPro" id="IPR013758">
    <property type="entry name" value="Topo_IIA_A/C_ab"/>
</dbReference>
<keyword evidence="3 8" id="KW-0547">Nucleotide-binding</keyword>
<dbReference type="PANTHER" id="PTHR43493">
    <property type="entry name" value="DNA GYRASE/TOPOISOMERASE SUBUNIT A"/>
    <property type="match status" value="1"/>
</dbReference>
<dbReference type="FunFam" id="3.30.1360.40:FF:000002">
    <property type="entry name" value="DNA gyrase subunit A"/>
    <property type="match status" value="1"/>
</dbReference>
<feature type="domain" description="Topo IIA-type catalytic" evidence="12">
    <location>
        <begin position="34"/>
        <end position="535"/>
    </location>
</feature>
<dbReference type="Gene3D" id="3.90.199.10">
    <property type="entry name" value="Topoisomerase II, domain 5"/>
    <property type="match status" value="1"/>
</dbReference>
<dbReference type="EMBL" id="ONZI01000004">
    <property type="protein sequence ID" value="SPJ35032.1"/>
    <property type="molecule type" value="Genomic_DNA"/>
</dbReference>
<evidence type="ECO:0000259" key="12">
    <source>
        <dbReference type="PROSITE" id="PS52040"/>
    </source>
</evidence>
<evidence type="ECO:0000313" key="13">
    <source>
        <dbReference type="EMBL" id="SPJ35032.1"/>
    </source>
</evidence>
<feature type="active site" description="O-(5'-phospho-DNA)-tyrosine intermediate" evidence="8 9">
    <location>
        <position position="122"/>
    </location>
</feature>
<dbReference type="Gene3D" id="1.10.268.10">
    <property type="entry name" value="Topoisomerase, domain 3"/>
    <property type="match status" value="1"/>
</dbReference>
<dbReference type="GO" id="GO:0034335">
    <property type="term" value="F:DNA negative supercoiling activity"/>
    <property type="evidence" value="ECO:0007669"/>
    <property type="project" value="UniProtKB-ARBA"/>
</dbReference>
<dbReference type="Gene3D" id="2.120.10.90">
    <property type="entry name" value="DNA gyrase/topoisomerase IV, subunit A, C-terminal"/>
    <property type="match status" value="1"/>
</dbReference>
<feature type="coiled-coil region" evidence="10">
    <location>
        <begin position="487"/>
        <end position="514"/>
    </location>
</feature>
<dbReference type="InterPro" id="IPR013757">
    <property type="entry name" value="Topo_IIA_A_a_sf"/>
</dbReference>
<dbReference type="GO" id="GO:0005524">
    <property type="term" value="F:ATP binding"/>
    <property type="evidence" value="ECO:0007669"/>
    <property type="project" value="UniProtKB-UniRule"/>
</dbReference>
<sequence>MGEIAREILPVNIEDELKQSYLDYAMSVIIGRALPDVRDGLKPVHRRVLYAMHELRNDWNKSYLKSARVVGDVIGKYHPHGDSAVYDTIVRMAQDFSMRYMLVDGQGNFGSIDGDSAAAMRYTEVRMARLSHELLSDLEKDTVNWVDNYDGTERIPEVLPTRVPNLLVNGASGIAVGMATNVPPHNMTEVIEGCLALIEDHTLSIDDLMEYIPGPDFPTAGIINGRAGILDAYRTGRGRIHVRARHTVEHDERTGRDHIVVTELPYQVNKARLIEKIAELVKEKRIEGIAELRDESDKDGLRVVIETRRGESGDVVVNNLFSQTQLETVFGINVVALENGQPKTLNLKQLLEAFIRHRREVVTRRTLYELRKAKERGHILEGLTVAISNIDEVIELIKASPNAAEAKEKLIARDWMPGQVIDMLDRAGATSCKPDDIEESCGLSDDRSRYQLSAGQAQAILELRLHRLTGLETEKLLEEYKGILDTIAELTRILSSADRLMEVIREELEAVRDQYRDGRRTEIQNSRRDLTMEDLIAAEDMVVTISRSGYAKTQPLSDYQAQKRGGRGKSATSMKDEDVIEHLLVASTHDTVLLFSDRGKVYWLKVYEMPQASRGSRGRPLVNLLSLDEGEWITAILPVKEYRDDSYIFFATANGTVKRTTLDQFSRPRSAGLIALDLDEGDRLVGAAITSGSDHAILLSSNGKAIRFDENDVRAMGRTARGVRGMRLLGDARVISLIIPSTTTIDESADDESEVEASQISEGQCYILTASINGYGKRTRLEEFPLRGRGGQGVIAMQTTARNGALVAAIQVGESDEMMMISDRGTLVRTRVSEVSISSRNTQGVTLIRTVKGESLVSTVRLDELEKDDELENDDEVLAGDEEALSEGADQAPDATDDGETDSAREE</sequence>
<comment type="subunit">
    <text evidence="8">Heterotetramer, composed of two GyrA and two GyrB chains. In the heterotetramer, GyrA contains the active site tyrosine that forms a transient covalent intermediate with DNA, while GyrB binds cofactors and catalyzes ATP hydrolysis.</text>
</comment>
<evidence type="ECO:0000256" key="11">
    <source>
        <dbReference type="SAM" id="MobiDB-lite"/>
    </source>
</evidence>
<protein>
    <recommendedName>
        <fullName evidence="8">DNA gyrase subunit A</fullName>
        <ecNumber evidence="8">5.6.2.2</ecNumber>
    </recommendedName>
</protein>
<dbReference type="FunFam" id="2.120.10.90:FF:000004">
    <property type="entry name" value="DNA gyrase subunit A"/>
    <property type="match status" value="1"/>
</dbReference>
<feature type="region of interest" description="Disordered" evidence="11">
    <location>
        <begin position="867"/>
        <end position="907"/>
    </location>
</feature>
<dbReference type="Pfam" id="PF00521">
    <property type="entry name" value="DNA_topoisoIV"/>
    <property type="match status" value="1"/>
</dbReference>
<evidence type="ECO:0000256" key="10">
    <source>
        <dbReference type="SAM" id="Coils"/>
    </source>
</evidence>
<reference evidence="14" key="1">
    <citation type="submission" date="2018-03" db="EMBL/GenBank/DDBJ databases">
        <authorList>
            <person name="Navarro De La Torre S."/>
        </authorList>
    </citation>
    <scope>NUCLEOTIDE SEQUENCE [LARGE SCALE GENOMIC DNA]</scope>
    <source>
        <strain evidence="14">EAod3</strain>
    </source>
</reference>
<keyword evidence="10" id="KW-0175">Coiled coil</keyword>
<dbReference type="SUPFAM" id="SSF56719">
    <property type="entry name" value="Type II DNA topoisomerase"/>
    <property type="match status" value="1"/>
</dbReference>
<dbReference type="Pfam" id="PF03989">
    <property type="entry name" value="DNA_gyraseA_C"/>
    <property type="match status" value="6"/>
</dbReference>
<evidence type="ECO:0000256" key="7">
    <source>
        <dbReference type="ARBA" id="ARBA00023235"/>
    </source>
</evidence>
<dbReference type="GO" id="GO:0009330">
    <property type="term" value="C:DNA topoisomerase type II (double strand cut, ATP-hydrolyzing) complex"/>
    <property type="evidence" value="ECO:0007669"/>
    <property type="project" value="TreeGrafter"/>
</dbReference>
<proteinExistence type="inferred from homology"/>
<dbReference type="RefSeq" id="WP_108843804.1">
    <property type="nucleotide sequence ID" value="NZ_ONZI01000004.1"/>
</dbReference>
<evidence type="ECO:0000256" key="5">
    <source>
        <dbReference type="ARBA" id="ARBA00023029"/>
    </source>
</evidence>
<evidence type="ECO:0000256" key="6">
    <source>
        <dbReference type="ARBA" id="ARBA00023125"/>
    </source>
</evidence>
<keyword evidence="14" id="KW-1185">Reference proteome</keyword>
<dbReference type="GO" id="GO:0006261">
    <property type="term" value="P:DNA-templated DNA replication"/>
    <property type="evidence" value="ECO:0007669"/>
    <property type="project" value="UniProtKB-UniRule"/>
</dbReference>
<evidence type="ECO:0000256" key="1">
    <source>
        <dbReference type="ARBA" id="ARBA00000185"/>
    </source>
</evidence>
<comment type="function">
    <text evidence="8">A type II topoisomerase that negatively supercoils closed circular double-stranded (ds) DNA in an ATP-dependent manner to modulate DNA topology and maintain chromosomes in an underwound state. Negative supercoiling favors strand separation, and DNA replication, transcription, recombination and repair, all of which involve strand separation. Also able to catalyze the interconversion of other topological isomers of dsDNA rings, including catenanes and knotted rings. Type II topoisomerases break and join 2 DNA strands simultaneously in an ATP-dependent manner.</text>
</comment>
<gene>
    <name evidence="8 13" type="primary">gyrA</name>
    <name evidence="13" type="ORF">KSP9073_03082</name>
</gene>
<dbReference type="NCBIfam" id="NF004044">
    <property type="entry name" value="PRK05561.1"/>
    <property type="match status" value="1"/>
</dbReference>
<dbReference type="InterPro" id="IPR006691">
    <property type="entry name" value="GyrA/parC_rep"/>
</dbReference>
<dbReference type="Proteomes" id="UP000244934">
    <property type="component" value="Unassembled WGS sequence"/>
</dbReference>
<feature type="short sequence motif" description="GyrA-box" evidence="8">
    <location>
        <begin position="562"/>
        <end position="568"/>
    </location>
</feature>
<dbReference type="GO" id="GO:0006265">
    <property type="term" value="P:DNA topological change"/>
    <property type="evidence" value="ECO:0007669"/>
    <property type="project" value="UniProtKB-UniRule"/>
</dbReference>
<keyword evidence="4 8" id="KW-0067">ATP-binding</keyword>
<dbReference type="InterPro" id="IPR002205">
    <property type="entry name" value="Topo_IIA_dom_A"/>
</dbReference>
<dbReference type="InterPro" id="IPR005743">
    <property type="entry name" value="GyrA"/>
</dbReference>
<keyword evidence="7 8" id="KW-0413">Isomerase</keyword>
<dbReference type="NCBIfam" id="NF004043">
    <property type="entry name" value="PRK05560.1"/>
    <property type="match status" value="1"/>
</dbReference>
<keyword evidence="6 8" id="KW-0238">DNA-binding</keyword>
<comment type="miscellaneous">
    <text evidence="8">Few gyrases are as efficient as E.coli at forming negative supercoils. Not all organisms have 2 type II topoisomerases; in organisms with a single type II topoisomerase this enzyme also has to decatenate newly replicated chromosomes.</text>
</comment>
<dbReference type="AlphaFoldDB" id="A0A2R8CQB7"/>
<evidence type="ECO:0000313" key="14">
    <source>
        <dbReference type="Proteomes" id="UP000244934"/>
    </source>
</evidence>
<name>A0A2R8CQB7_9GAMM</name>
<dbReference type="NCBIfam" id="TIGR01063">
    <property type="entry name" value="gyrA"/>
    <property type="match status" value="1"/>
</dbReference>
<dbReference type="InterPro" id="IPR013760">
    <property type="entry name" value="Topo_IIA-like_dom_sf"/>
</dbReference>
<dbReference type="SUPFAM" id="SSF101904">
    <property type="entry name" value="GyrA/ParC C-terminal domain-like"/>
    <property type="match status" value="1"/>
</dbReference>
<dbReference type="InterPro" id="IPR035516">
    <property type="entry name" value="Gyrase/topoIV_suA_C"/>
</dbReference>
<dbReference type="PROSITE" id="PS52040">
    <property type="entry name" value="TOPO_IIA"/>
    <property type="match status" value="1"/>
</dbReference>